<name>A0ABM7T9K4_9CLOT</name>
<dbReference type="Gene3D" id="1.10.1660.10">
    <property type="match status" value="1"/>
</dbReference>
<proteinExistence type="predicted"/>
<dbReference type="InterPro" id="IPR047057">
    <property type="entry name" value="MerR_fam"/>
</dbReference>
<accession>A0ABM7T9K4</accession>
<evidence type="ECO:0000313" key="6">
    <source>
        <dbReference type="Proteomes" id="UP000824633"/>
    </source>
</evidence>
<keyword evidence="1" id="KW-0805">Transcription regulation</keyword>
<dbReference type="Pfam" id="PF00771">
    <property type="entry name" value="FHIPEP"/>
    <property type="match status" value="1"/>
</dbReference>
<dbReference type="PANTHER" id="PTHR30204">
    <property type="entry name" value="REDOX-CYCLING DRUG-SENSING TRANSCRIPTIONAL ACTIVATOR SOXR"/>
    <property type="match status" value="1"/>
</dbReference>
<dbReference type="CDD" id="cd00592">
    <property type="entry name" value="HTH_MerR-like"/>
    <property type="match status" value="1"/>
</dbReference>
<evidence type="ECO:0000256" key="2">
    <source>
        <dbReference type="ARBA" id="ARBA00023125"/>
    </source>
</evidence>
<dbReference type="InterPro" id="IPR042194">
    <property type="entry name" value="FHIPEP_1"/>
</dbReference>
<keyword evidence="2" id="KW-0238">DNA-binding</keyword>
<dbReference type="PROSITE" id="PS50937">
    <property type="entry name" value="HTH_MERR_2"/>
    <property type="match status" value="1"/>
</dbReference>
<keyword evidence="6" id="KW-1185">Reference proteome</keyword>
<dbReference type="RefSeq" id="WP_224034647.1">
    <property type="nucleotide sequence ID" value="NZ_AP024849.1"/>
</dbReference>
<organism evidence="5 6">
    <name type="scientific">Clostridium gelidum</name>
    <dbReference type="NCBI Taxonomy" id="704125"/>
    <lineage>
        <taxon>Bacteria</taxon>
        <taxon>Bacillati</taxon>
        <taxon>Bacillota</taxon>
        <taxon>Clostridia</taxon>
        <taxon>Eubacteriales</taxon>
        <taxon>Clostridiaceae</taxon>
        <taxon>Clostridium</taxon>
    </lineage>
</organism>
<dbReference type="InterPro" id="IPR009061">
    <property type="entry name" value="DNA-bd_dom_put_sf"/>
</dbReference>
<evidence type="ECO:0000256" key="3">
    <source>
        <dbReference type="ARBA" id="ARBA00023163"/>
    </source>
</evidence>
<sequence>MKDKVYIGELSKQLNISKRTILYYEDIGLIKSIRESISNYRLYEKEEIIKLQQIILFKKINLPLNEICRIITLRDSEYAVNMFEKQLKKINNEISNLSYSKTILQSFINISNKNGVQNIDVIELLTDLTCVDSKYEKIIGLNNMYEINLEIHIGINLIPIADINSDGSLIKKIRKLRDELKDEMNIILPLLRICDKEELDKDEYLIKLRECIVAREKIDTAHVSGNYAKCLLITNNLKKIISNNIELFKVNNIEGTLKNE</sequence>
<dbReference type="Proteomes" id="UP000824633">
    <property type="component" value="Chromosome"/>
</dbReference>
<evidence type="ECO:0000256" key="1">
    <source>
        <dbReference type="ARBA" id="ARBA00023015"/>
    </source>
</evidence>
<feature type="domain" description="HTH merR-type" evidence="4">
    <location>
        <begin position="7"/>
        <end position="73"/>
    </location>
</feature>
<dbReference type="InterPro" id="IPR000551">
    <property type="entry name" value="MerR-type_HTH_dom"/>
</dbReference>
<gene>
    <name evidence="5" type="ORF">psyc5s11_44490</name>
</gene>
<evidence type="ECO:0000313" key="5">
    <source>
        <dbReference type="EMBL" id="BCZ48382.1"/>
    </source>
</evidence>
<evidence type="ECO:0000259" key="4">
    <source>
        <dbReference type="PROSITE" id="PS50937"/>
    </source>
</evidence>
<protein>
    <recommendedName>
        <fullName evidence="4">HTH merR-type domain-containing protein</fullName>
    </recommendedName>
</protein>
<dbReference type="SUPFAM" id="SSF46955">
    <property type="entry name" value="Putative DNA-binding domain"/>
    <property type="match status" value="1"/>
</dbReference>
<dbReference type="SMART" id="SM00422">
    <property type="entry name" value="HTH_MERR"/>
    <property type="match status" value="1"/>
</dbReference>
<dbReference type="Gene3D" id="3.40.30.60">
    <property type="entry name" value="FHIPEP family, domain 1"/>
    <property type="match status" value="1"/>
</dbReference>
<dbReference type="InterPro" id="IPR001712">
    <property type="entry name" value="T3SS_FHIPEP"/>
</dbReference>
<dbReference type="EMBL" id="AP024849">
    <property type="protein sequence ID" value="BCZ48382.1"/>
    <property type="molecule type" value="Genomic_DNA"/>
</dbReference>
<reference evidence="6" key="1">
    <citation type="submission" date="2021-07" db="EMBL/GenBank/DDBJ databases">
        <title>Complete genome sequencing of a Clostridium isolate.</title>
        <authorList>
            <person name="Ueki A."/>
            <person name="Tonouchi A."/>
        </authorList>
    </citation>
    <scope>NUCLEOTIDE SEQUENCE [LARGE SCALE GENOMIC DNA]</scope>
    <source>
        <strain evidence="6">C5S11</strain>
    </source>
</reference>
<dbReference type="PANTHER" id="PTHR30204:SF94">
    <property type="entry name" value="HEAVY METAL-DEPENDENT TRANSCRIPTIONAL REGULATOR HI_0293-RELATED"/>
    <property type="match status" value="1"/>
</dbReference>
<dbReference type="Pfam" id="PF00376">
    <property type="entry name" value="MerR"/>
    <property type="match status" value="1"/>
</dbReference>
<keyword evidence="3" id="KW-0804">Transcription</keyword>